<dbReference type="Proteomes" id="UP000182652">
    <property type="component" value="Unassembled WGS sequence"/>
</dbReference>
<evidence type="ECO:0000313" key="3">
    <source>
        <dbReference type="Proteomes" id="UP000182652"/>
    </source>
</evidence>
<evidence type="ECO:0000313" key="1">
    <source>
        <dbReference type="EMBL" id="SEC89912.1"/>
    </source>
</evidence>
<dbReference type="RefSeq" id="WP_066217536.1">
    <property type="nucleotide sequence ID" value="NZ_FNSN01000004.1"/>
</dbReference>
<evidence type="ECO:0000313" key="2">
    <source>
        <dbReference type="EMBL" id="SEC95723.1"/>
    </source>
</evidence>
<dbReference type="EMBL" id="FNSN01000004">
    <property type="protein sequence ID" value="SEC89912.1"/>
    <property type="molecule type" value="Genomic_DNA"/>
</dbReference>
<dbReference type="AlphaFoldDB" id="A0A1H4W959"/>
<name>A0A1H4W959_9MICC</name>
<organism evidence="1 3">
    <name type="scientific">Arthrobacter woluwensis</name>
    <dbReference type="NCBI Taxonomy" id="156980"/>
    <lineage>
        <taxon>Bacteria</taxon>
        <taxon>Bacillati</taxon>
        <taxon>Actinomycetota</taxon>
        <taxon>Actinomycetes</taxon>
        <taxon>Micrococcales</taxon>
        <taxon>Micrococcaceae</taxon>
        <taxon>Arthrobacter</taxon>
    </lineage>
</organism>
<sequence length="113" mass="12354">MTAERDELSALIHSTSDTFPDSDAGVISVWSDELAAAVLAAGYRRPRVIEAADELDKLGYRAVVLDVFGDALVCMRKNLRGTWWKYPTAYGEHTPEFILGLGPATVLSEGDPR</sequence>
<reference evidence="1 3" key="1">
    <citation type="submission" date="2016-10" db="EMBL/GenBank/DDBJ databases">
        <authorList>
            <person name="de Groot N.N."/>
        </authorList>
    </citation>
    <scope>NUCLEOTIDE SEQUENCE [LARGE SCALE GENOMIC DNA]</scope>
    <source>
        <strain evidence="1 3">DSM 10495</strain>
    </source>
</reference>
<dbReference type="STRING" id="156980.SAMN04489745_3458"/>
<gene>
    <name evidence="1" type="ORF">SAMN04489745_3458</name>
    <name evidence="2" type="ORF">SAMN04489745_3546</name>
</gene>
<protein>
    <submittedName>
        <fullName evidence="1">Uncharacterized protein</fullName>
    </submittedName>
</protein>
<dbReference type="EMBL" id="FNSN01000006">
    <property type="protein sequence ID" value="SEC95723.1"/>
    <property type="molecule type" value="Genomic_DNA"/>
</dbReference>
<keyword evidence="3" id="KW-1185">Reference proteome</keyword>
<proteinExistence type="predicted"/>
<accession>A0A1H4W959</accession>